<dbReference type="Gene3D" id="2.120.10.30">
    <property type="entry name" value="TolB, C-terminal domain"/>
    <property type="match status" value="1"/>
</dbReference>
<dbReference type="InterPro" id="IPR018119">
    <property type="entry name" value="Strictosidine_synth_cons-reg"/>
</dbReference>
<evidence type="ECO:0000313" key="8">
    <source>
        <dbReference type="Proteomes" id="UP000631114"/>
    </source>
</evidence>
<dbReference type="GO" id="GO:0016787">
    <property type="term" value="F:hydrolase activity"/>
    <property type="evidence" value="ECO:0007669"/>
    <property type="project" value="TreeGrafter"/>
</dbReference>
<reference evidence="7 8" key="1">
    <citation type="submission" date="2020-10" db="EMBL/GenBank/DDBJ databases">
        <title>The Coptis chinensis genome and diversification of protoberbering-type alkaloids.</title>
        <authorList>
            <person name="Wang B."/>
            <person name="Shu S."/>
            <person name="Song C."/>
            <person name="Liu Y."/>
        </authorList>
    </citation>
    <scope>NUCLEOTIDE SEQUENCE [LARGE SCALE GENOMIC DNA]</scope>
    <source>
        <strain evidence="7">HL-2020</strain>
        <tissue evidence="7">Leaf</tissue>
    </source>
</reference>
<dbReference type="OrthoDB" id="5307922at2759"/>
<dbReference type="FunFam" id="2.120.10.30:FF:000032">
    <property type="entry name" value="Protein STRICTOSIDINE SYNTHASE-LIKE 13"/>
    <property type="match status" value="1"/>
</dbReference>
<sequence>HYWKSKWYVLHFQNNGCISYSKIFFGLVVQSFVAVSYPTYPSSSSSSYHQVPLPAGVVGPESFDFDCRGEGPYTSVSDGRILKWLGARHGWSEFAFTAPDGRRELCDGSSDPELEPTCGRPLGLRFHTITCELYIADAYFGLVRVGRGGGAATQLAITAEGGTFKFTNNLDIDPENDIVYFTDSSTKYTRREHWRVALTGDSTARFMKYDPQSREVSVLLRGLKFANGVALSKENNFVLIAETSASRVLRYWLKVPRANSTEVFSQVPGAPDNVKRNARGEFWVALNNGRTSPSYRDEILGVRIDGEGRLLEALHGDGEMESVSEVAEYNGNFLLGSVVTPFVSIFTKSTMNNLLIGSY</sequence>
<evidence type="ECO:0000256" key="5">
    <source>
        <dbReference type="ARBA" id="ARBA00023180"/>
    </source>
</evidence>
<comment type="similarity">
    <text evidence="2">Belongs to the strictosidine synthase family.</text>
</comment>
<name>A0A835IWF8_9MAGN</name>
<keyword evidence="3" id="KW-0926">Vacuole</keyword>
<dbReference type="GO" id="GO:0012505">
    <property type="term" value="C:endomembrane system"/>
    <property type="evidence" value="ECO:0007669"/>
    <property type="project" value="TreeGrafter"/>
</dbReference>
<evidence type="ECO:0000256" key="4">
    <source>
        <dbReference type="ARBA" id="ARBA00022729"/>
    </source>
</evidence>
<evidence type="ECO:0000313" key="7">
    <source>
        <dbReference type="EMBL" id="KAF9624786.1"/>
    </source>
</evidence>
<keyword evidence="8" id="KW-1185">Reference proteome</keyword>
<dbReference type="EMBL" id="JADFTS010000001">
    <property type="protein sequence ID" value="KAF9624786.1"/>
    <property type="molecule type" value="Genomic_DNA"/>
</dbReference>
<proteinExistence type="inferred from homology"/>
<comment type="caution">
    <text evidence="7">The sequence shown here is derived from an EMBL/GenBank/DDBJ whole genome shotgun (WGS) entry which is preliminary data.</text>
</comment>
<dbReference type="GO" id="GO:0005773">
    <property type="term" value="C:vacuole"/>
    <property type="evidence" value="ECO:0007669"/>
    <property type="project" value="UniProtKB-SubCell"/>
</dbReference>
<dbReference type="InterPro" id="IPR011042">
    <property type="entry name" value="6-blade_b-propeller_TolB-like"/>
</dbReference>
<dbReference type="PANTHER" id="PTHR10426:SF86">
    <property type="entry name" value="PROTEIN STRICTOSIDINE SYNTHASE-LIKE 10-LIKE"/>
    <property type="match status" value="1"/>
</dbReference>
<accession>A0A835IWF8</accession>
<gene>
    <name evidence="7" type="ORF">IFM89_013867</name>
</gene>
<evidence type="ECO:0000256" key="2">
    <source>
        <dbReference type="ARBA" id="ARBA00009191"/>
    </source>
</evidence>
<dbReference type="AlphaFoldDB" id="A0A835IWF8"/>
<evidence type="ECO:0000256" key="3">
    <source>
        <dbReference type="ARBA" id="ARBA00022554"/>
    </source>
</evidence>
<keyword evidence="5" id="KW-0325">Glycoprotein</keyword>
<dbReference type="SUPFAM" id="SSF63829">
    <property type="entry name" value="Calcium-dependent phosphotriesterase"/>
    <property type="match status" value="1"/>
</dbReference>
<dbReference type="Pfam" id="PF03088">
    <property type="entry name" value="Str_synth"/>
    <property type="match status" value="1"/>
</dbReference>
<feature type="non-terminal residue" evidence="7">
    <location>
        <position position="359"/>
    </location>
</feature>
<keyword evidence="4" id="KW-0732">Signal</keyword>
<organism evidence="7 8">
    <name type="scientific">Coptis chinensis</name>
    <dbReference type="NCBI Taxonomy" id="261450"/>
    <lineage>
        <taxon>Eukaryota</taxon>
        <taxon>Viridiplantae</taxon>
        <taxon>Streptophyta</taxon>
        <taxon>Embryophyta</taxon>
        <taxon>Tracheophyta</taxon>
        <taxon>Spermatophyta</taxon>
        <taxon>Magnoliopsida</taxon>
        <taxon>Ranunculales</taxon>
        <taxon>Ranunculaceae</taxon>
        <taxon>Coptidoideae</taxon>
        <taxon>Coptis</taxon>
    </lineage>
</organism>
<protein>
    <recommendedName>
        <fullName evidence="6">Strictosidine synthase conserved region domain-containing protein</fullName>
    </recommendedName>
</protein>
<dbReference type="PANTHER" id="PTHR10426">
    <property type="entry name" value="STRICTOSIDINE SYNTHASE-RELATED"/>
    <property type="match status" value="1"/>
</dbReference>
<feature type="domain" description="Strictosidine synthase conserved region" evidence="6">
    <location>
        <begin position="168"/>
        <end position="254"/>
    </location>
</feature>
<evidence type="ECO:0000256" key="1">
    <source>
        <dbReference type="ARBA" id="ARBA00004116"/>
    </source>
</evidence>
<evidence type="ECO:0000259" key="6">
    <source>
        <dbReference type="Pfam" id="PF03088"/>
    </source>
</evidence>
<comment type="subcellular location">
    <subcellularLocation>
        <location evidence="1">Vacuole</location>
    </subcellularLocation>
</comment>
<dbReference type="Proteomes" id="UP000631114">
    <property type="component" value="Unassembled WGS sequence"/>
</dbReference>